<feature type="region of interest" description="Disordered" evidence="1">
    <location>
        <begin position="683"/>
        <end position="703"/>
    </location>
</feature>
<dbReference type="Proteomes" id="UP000077521">
    <property type="component" value="Unassembled WGS sequence"/>
</dbReference>
<evidence type="ECO:0000313" key="2">
    <source>
        <dbReference type="EMBL" id="KAE8250846.1"/>
    </source>
</evidence>
<reference evidence="2" key="1">
    <citation type="submission" date="2016-04" db="EMBL/GenBank/DDBJ databases">
        <authorList>
            <person name="Nguyen H.D."/>
            <person name="Samba Siva P."/>
            <person name="Cullis J."/>
            <person name="Levesque C.A."/>
            <person name="Hambleton S."/>
        </authorList>
    </citation>
    <scope>NUCLEOTIDE SEQUENCE</scope>
    <source>
        <strain evidence="2">DAOMC 236416</strain>
    </source>
</reference>
<feature type="region of interest" description="Disordered" evidence="1">
    <location>
        <begin position="269"/>
        <end position="290"/>
    </location>
</feature>
<feature type="compositionally biased region" description="Polar residues" evidence="1">
    <location>
        <begin position="683"/>
        <end position="692"/>
    </location>
</feature>
<organism evidence="2 3">
    <name type="scientific">Tilletia indica</name>
    <dbReference type="NCBI Taxonomy" id="43049"/>
    <lineage>
        <taxon>Eukaryota</taxon>
        <taxon>Fungi</taxon>
        <taxon>Dikarya</taxon>
        <taxon>Basidiomycota</taxon>
        <taxon>Ustilaginomycotina</taxon>
        <taxon>Exobasidiomycetes</taxon>
        <taxon>Tilletiales</taxon>
        <taxon>Tilletiaceae</taxon>
        <taxon>Tilletia</taxon>
    </lineage>
</organism>
<reference evidence="2" key="2">
    <citation type="journal article" date="2019" name="IMA Fungus">
        <title>Genome sequencing and comparison of five Tilletia species to identify candidate genes for the detection of regulated species infecting wheat.</title>
        <authorList>
            <person name="Nguyen H.D.T."/>
            <person name="Sultana T."/>
            <person name="Kesanakurti P."/>
            <person name="Hambleton S."/>
        </authorList>
    </citation>
    <scope>NUCLEOTIDE SEQUENCE</scope>
    <source>
        <strain evidence="2">DAOMC 236416</strain>
    </source>
</reference>
<accession>A0A177TPF7</accession>
<name>A0A177TPF7_9BASI</name>
<keyword evidence="3" id="KW-1185">Reference proteome</keyword>
<dbReference type="EMBL" id="LWDF02000280">
    <property type="protein sequence ID" value="KAE8250846.1"/>
    <property type="molecule type" value="Genomic_DNA"/>
</dbReference>
<dbReference type="AlphaFoldDB" id="A0A177TPF7"/>
<comment type="caution">
    <text evidence="2">The sequence shown here is derived from an EMBL/GenBank/DDBJ whole genome shotgun (WGS) entry which is preliminary data.</text>
</comment>
<protein>
    <submittedName>
        <fullName evidence="2">Uncharacterized protein</fullName>
    </submittedName>
</protein>
<proteinExistence type="predicted"/>
<feature type="region of interest" description="Disordered" evidence="1">
    <location>
        <begin position="722"/>
        <end position="750"/>
    </location>
</feature>
<evidence type="ECO:0000256" key="1">
    <source>
        <dbReference type="SAM" id="MobiDB-lite"/>
    </source>
</evidence>
<gene>
    <name evidence="2" type="ORF">A4X13_0g4332</name>
</gene>
<feature type="region of interest" description="Disordered" evidence="1">
    <location>
        <begin position="810"/>
        <end position="833"/>
    </location>
</feature>
<evidence type="ECO:0000313" key="3">
    <source>
        <dbReference type="Proteomes" id="UP000077521"/>
    </source>
</evidence>
<sequence length="833" mass="89837">MAFQSKQSTVDYTAWLCHDPSFQAQMTRLTDHLSSLGTGLPPFEDRPFHKYELTPEETAHLAPEIEDVHRSLKNLKGKDWLLSLTVFEMLADCKAVEPKHERVVRRLEHFRATGTWSAESDEAPVPRRRLVNKPRRSAPLPTIIHSFEHDAIHDADISLPLLRRGKHGSFASSEATAFEDTNDDIHKKFEIPTDEQSSFHSFVITDAQQGQNTEAKVKEPHKADGQFDEDISIDLSAEFDAYLDNIAAAAASIKRTAGSTEESFLIPVETDSSFESSRDSEHGEGLNRPVFDVGADEEVNDEEAPDVSVDSKSALEAVAAANEPDPSTHGSSLIASEIDSRLGRCFLSDHEEAQAKSVETELEENVTIELSAAFDQVMEAIADVGQPTAHALPSLQDQESEVDVSIAQEEVASVEDLSADDVSIELGEHLDEIAATSASIEEHTHSTHELSLISLDLDTIINTSLLIEEAETVLTIGEVVRGMATDSPPDMSVECKQALEAVAAATGKDGYYDDNDSFIISGDIDAVLDSFFLVNQEMADIDIVEKGNIESVKESVLVPVKTDTTNGRSLLSEATNCSVVDDRTVQEVAPDKAFYISVDRKRLPETIAGNTDMNSPTYASPLVSPTASATSPNAPFIGMETSSTASVLSQLLKLIGKDQMISEMNTVLAINGNRSDGCRQVNVSGESTTGRGNNDFGPVKEYNGKEKTKDVLGELSVHKVTENVHTANPPPESSTSTPIASADLKTKKSATVLKKKPSLLRQPSKMKSLSQIPSLRASHMVTGCGVPTPTPTSSFGSASTAAFDVKTGARGPFRGAANGVPSGIDAPTENLRA</sequence>
<feature type="compositionally biased region" description="Basic and acidic residues" evidence="1">
    <location>
        <begin position="276"/>
        <end position="285"/>
    </location>
</feature>